<evidence type="ECO:0000313" key="1">
    <source>
        <dbReference type="EMBL" id="KAJ8646046.1"/>
    </source>
</evidence>
<organism evidence="1 2">
    <name type="scientific">Persea americana</name>
    <name type="common">Avocado</name>
    <dbReference type="NCBI Taxonomy" id="3435"/>
    <lineage>
        <taxon>Eukaryota</taxon>
        <taxon>Viridiplantae</taxon>
        <taxon>Streptophyta</taxon>
        <taxon>Embryophyta</taxon>
        <taxon>Tracheophyta</taxon>
        <taxon>Spermatophyta</taxon>
        <taxon>Magnoliopsida</taxon>
        <taxon>Magnoliidae</taxon>
        <taxon>Laurales</taxon>
        <taxon>Lauraceae</taxon>
        <taxon>Persea</taxon>
    </lineage>
</organism>
<reference evidence="1 2" key="1">
    <citation type="journal article" date="2022" name="Hortic Res">
        <title>A haplotype resolved chromosomal level avocado genome allows analysis of novel avocado genes.</title>
        <authorList>
            <person name="Nath O."/>
            <person name="Fletcher S.J."/>
            <person name="Hayward A."/>
            <person name="Shaw L.M."/>
            <person name="Masouleh A.K."/>
            <person name="Furtado A."/>
            <person name="Henry R.J."/>
            <person name="Mitter N."/>
        </authorList>
    </citation>
    <scope>NUCLEOTIDE SEQUENCE [LARGE SCALE GENOMIC DNA]</scope>
    <source>
        <strain evidence="2">cv. Hass</strain>
    </source>
</reference>
<sequence>MKSNHNSSQEDDVVGLALIIVEAAIHSANLTHSQLGSLKNGTTDENFYEVIELCEGLYGSVAGAGAFLHLAASRLRHHTDKEYRLAYNDLNITKEYAGWCHEEFLNYDVFYPPLLANREQNLVQICEIALSVISRLL</sequence>
<dbReference type="Proteomes" id="UP001234297">
    <property type="component" value="Chromosome 2"/>
</dbReference>
<evidence type="ECO:0000313" key="2">
    <source>
        <dbReference type="Proteomes" id="UP001234297"/>
    </source>
</evidence>
<proteinExistence type="predicted"/>
<accession>A0ACC2MJW5</accession>
<name>A0ACC2MJW5_PERAE</name>
<comment type="caution">
    <text evidence="1">The sequence shown here is derived from an EMBL/GenBank/DDBJ whole genome shotgun (WGS) entry which is preliminary data.</text>
</comment>
<gene>
    <name evidence="1" type="ORF">MRB53_007794</name>
</gene>
<protein>
    <submittedName>
        <fullName evidence="1">Uncharacterized protein</fullName>
    </submittedName>
</protein>
<keyword evidence="2" id="KW-1185">Reference proteome</keyword>
<dbReference type="EMBL" id="CM056810">
    <property type="protein sequence ID" value="KAJ8646046.1"/>
    <property type="molecule type" value="Genomic_DNA"/>
</dbReference>